<proteinExistence type="predicted"/>
<comment type="caution">
    <text evidence="1">The sequence shown here is derived from an EMBL/GenBank/DDBJ whole genome shotgun (WGS) entry which is preliminary data.</text>
</comment>
<sequence>MAAFVKAALDLHHYSRHDSREVVGRWADQPAYIETAGVVMHWLWRLPSEPLLHSLARLRRVLERELQ</sequence>
<dbReference type="AlphaFoldDB" id="A0A934K7Z9"/>
<protein>
    <submittedName>
        <fullName evidence="1">Uncharacterized protein</fullName>
    </submittedName>
</protein>
<reference evidence="1" key="1">
    <citation type="submission" date="2020-10" db="EMBL/GenBank/DDBJ databases">
        <title>Ca. Dormibacterota MAGs.</title>
        <authorList>
            <person name="Montgomery K."/>
        </authorList>
    </citation>
    <scope>NUCLEOTIDE SEQUENCE [LARGE SCALE GENOMIC DNA]</scope>
    <source>
        <strain evidence="1">SC8812_S17_10</strain>
    </source>
</reference>
<dbReference type="Proteomes" id="UP000612893">
    <property type="component" value="Unassembled WGS sequence"/>
</dbReference>
<name>A0A934K7Z9_9BACT</name>
<dbReference type="EMBL" id="JAEKNR010000210">
    <property type="protein sequence ID" value="MBJ7600554.1"/>
    <property type="molecule type" value="Genomic_DNA"/>
</dbReference>
<accession>A0A934K7Z9</accession>
<dbReference type="RefSeq" id="WP_338176136.1">
    <property type="nucleotide sequence ID" value="NZ_JAEKNR010000210.1"/>
</dbReference>
<organism evidence="1 2">
    <name type="scientific">Candidatus Nephthysia bennettiae</name>
    <dbReference type="NCBI Taxonomy" id="3127016"/>
    <lineage>
        <taxon>Bacteria</taxon>
        <taxon>Bacillati</taxon>
        <taxon>Candidatus Dormiibacterota</taxon>
        <taxon>Candidatus Dormibacteria</taxon>
        <taxon>Candidatus Dormibacterales</taxon>
        <taxon>Candidatus Dormibacteraceae</taxon>
        <taxon>Candidatus Nephthysia</taxon>
    </lineage>
</organism>
<keyword evidence="2" id="KW-1185">Reference proteome</keyword>
<evidence type="ECO:0000313" key="2">
    <source>
        <dbReference type="Proteomes" id="UP000612893"/>
    </source>
</evidence>
<evidence type="ECO:0000313" key="1">
    <source>
        <dbReference type="EMBL" id="MBJ7600554.1"/>
    </source>
</evidence>
<gene>
    <name evidence="1" type="ORF">JF922_21100</name>
</gene>